<reference evidence="1" key="1">
    <citation type="submission" date="2023-03" db="EMBL/GenBank/DDBJ databases">
        <title>Massive genome expansion in bonnet fungi (Mycena s.s.) driven by repeated elements and novel gene families across ecological guilds.</title>
        <authorList>
            <consortium name="Lawrence Berkeley National Laboratory"/>
            <person name="Harder C.B."/>
            <person name="Miyauchi S."/>
            <person name="Viragh M."/>
            <person name="Kuo A."/>
            <person name="Thoen E."/>
            <person name="Andreopoulos B."/>
            <person name="Lu D."/>
            <person name="Skrede I."/>
            <person name="Drula E."/>
            <person name="Henrissat B."/>
            <person name="Morin E."/>
            <person name="Kohler A."/>
            <person name="Barry K."/>
            <person name="LaButti K."/>
            <person name="Morin E."/>
            <person name="Salamov A."/>
            <person name="Lipzen A."/>
            <person name="Mereny Z."/>
            <person name="Hegedus B."/>
            <person name="Baldrian P."/>
            <person name="Stursova M."/>
            <person name="Weitz H."/>
            <person name="Taylor A."/>
            <person name="Grigoriev I.V."/>
            <person name="Nagy L.G."/>
            <person name="Martin F."/>
            <person name="Kauserud H."/>
        </authorList>
    </citation>
    <scope>NUCLEOTIDE SEQUENCE</scope>
    <source>
        <strain evidence="1">CBHHK200</strain>
    </source>
</reference>
<organism evidence="1 2">
    <name type="scientific">Mycena alexandri</name>
    <dbReference type="NCBI Taxonomy" id="1745969"/>
    <lineage>
        <taxon>Eukaryota</taxon>
        <taxon>Fungi</taxon>
        <taxon>Dikarya</taxon>
        <taxon>Basidiomycota</taxon>
        <taxon>Agaricomycotina</taxon>
        <taxon>Agaricomycetes</taxon>
        <taxon>Agaricomycetidae</taxon>
        <taxon>Agaricales</taxon>
        <taxon>Marasmiineae</taxon>
        <taxon>Mycenaceae</taxon>
        <taxon>Mycena</taxon>
    </lineage>
</organism>
<proteinExistence type="predicted"/>
<dbReference type="AlphaFoldDB" id="A0AAD6X2K1"/>
<comment type="caution">
    <text evidence="1">The sequence shown here is derived from an EMBL/GenBank/DDBJ whole genome shotgun (WGS) entry which is preliminary data.</text>
</comment>
<dbReference type="Proteomes" id="UP001218188">
    <property type="component" value="Unassembled WGS sequence"/>
</dbReference>
<dbReference type="EMBL" id="JARJCM010000058">
    <property type="protein sequence ID" value="KAJ7034297.1"/>
    <property type="molecule type" value="Genomic_DNA"/>
</dbReference>
<accession>A0AAD6X2K1</accession>
<protein>
    <submittedName>
        <fullName evidence="1">Uncharacterized protein</fullName>
    </submittedName>
</protein>
<evidence type="ECO:0000313" key="1">
    <source>
        <dbReference type="EMBL" id="KAJ7034297.1"/>
    </source>
</evidence>
<gene>
    <name evidence="1" type="ORF">C8F04DRAFT_1349591</name>
</gene>
<name>A0AAD6X2K1_9AGAR</name>
<keyword evidence="2" id="KW-1185">Reference proteome</keyword>
<feature type="non-terminal residue" evidence="1">
    <location>
        <position position="163"/>
    </location>
</feature>
<sequence>WLFPGPSSIPHRPHWRSRRGIVPRPAFAPLQCAWWGCGRRICAGMSCSAQRGPPVLPSRKSSVPVNGVRKPHTHPPPPLFVPRSLPLFPRFFPSPFPSPFPLRTQSATPRVPPGLCGRACDVPRALDAVCPVRAEELQRSLGIHFALCLKSVLRCRYRPRISL</sequence>
<feature type="non-terminal residue" evidence="1">
    <location>
        <position position="1"/>
    </location>
</feature>
<evidence type="ECO:0000313" key="2">
    <source>
        <dbReference type="Proteomes" id="UP001218188"/>
    </source>
</evidence>